<dbReference type="AlphaFoldDB" id="A0AAV0V9A1"/>
<name>A0AAV0V9A1_9STRA</name>
<evidence type="ECO:0000313" key="1">
    <source>
        <dbReference type="EMBL" id="CAI5722239.1"/>
    </source>
</evidence>
<organism evidence="2 3">
    <name type="scientific">Peronospora destructor</name>
    <dbReference type="NCBI Taxonomy" id="86335"/>
    <lineage>
        <taxon>Eukaryota</taxon>
        <taxon>Sar</taxon>
        <taxon>Stramenopiles</taxon>
        <taxon>Oomycota</taxon>
        <taxon>Peronosporomycetes</taxon>
        <taxon>Peronosporales</taxon>
        <taxon>Peronosporaceae</taxon>
        <taxon>Peronospora</taxon>
    </lineage>
</organism>
<evidence type="ECO:0000313" key="2">
    <source>
        <dbReference type="EMBL" id="CAI5745103.1"/>
    </source>
</evidence>
<protein>
    <submittedName>
        <fullName evidence="2">Uncharacterized protein</fullName>
    </submittedName>
</protein>
<reference evidence="2" key="1">
    <citation type="submission" date="2022-12" db="EMBL/GenBank/DDBJ databases">
        <authorList>
            <person name="Webb A."/>
        </authorList>
    </citation>
    <scope>NUCLEOTIDE SEQUENCE</scope>
    <source>
        <strain evidence="2">Pd1</strain>
    </source>
</reference>
<evidence type="ECO:0000313" key="3">
    <source>
        <dbReference type="Proteomes" id="UP001162029"/>
    </source>
</evidence>
<accession>A0AAV0V9A1</accession>
<sequence>MKPNKTQTLGEQTWRICAACGQSLTAKAFSRHQQLKASSKCKTCVEQSKVRGDLQQRLKRCVQCYRSLSKTSYSKRQSQLLDAKCRTCVQELEHAATASPATHTAKKWIFDQYYRVCHRGKSGGVSVRVKHNIASPLLGCIPLGRVFCATAPMCNEQGDPMVRLEGPYLPSVVLRTEVKMTSKEEDEVERQIKEAWVPCRSIRNEILLEHHQGPVAYDGENGRAERRFFRCVVEGCKVRKRADLAMSELGYVLYGDVIEVVETFIAPDGIVFLRLHDRYFDGAVWVVERSLDNESVMNEIEGPWISSPSDPKSEKYRCVQVSGAPVRLEPELTASPIGRIPCGALVTVVERAVTDQRQVFLRIVDLNTTFTCENDTGGKKWIIETSTCCASVMIKANVS</sequence>
<proteinExistence type="predicted"/>
<comment type="caution">
    <text evidence="2">The sequence shown here is derived from an EMBL/GenBank/DDBJ whole genome shotgun (WGS) entry which is preliminary data.</text>
</comment>
<dbReference type="Proteomes" id="UP001162029">
    <property type="component" value="Unassembled WGS sequence"/>
</dbReference>
<dbReference type="EMBL" id="CANTFM010000461">
    <property type="protein sequence ID" value="CAI5722239.1"/>
    <property type="molecule type" value="Genomic_DNA"/>
</dbReference>
<keyword evidence="3" id="KW-1185">Reference proteome</keyword>
<gene>
    <name evidence="2" type="ORF">PDE001_LOCUS10216</name>
    <name evidence="1" type="ORF">PDE001_LOCUS2639</name>
</gene>
<dbReference type="EMBL" id="CANTFM010002243">
    <property type="protein sequence ID" value="CAI5745103.1"/>
    <property type="molecule type" value="Genomic_DNA"/>
</dbReference>